<gene>
    <name evidence="2" type="ORF">NE863_22750</name>
</gene>
<dbReference type="InterPro" id="IPR036188">
    <property type="entry name" value="FAD/NAD-bd_sf"/>
</dbReference>
<accession>A0A9Q8YDY0</accession>
<dbReference type="Pfam" id="PF13454">
    <property type="entry name" value="NAD_binding_9"/>
    <property type="match status" value="1"/>
</dbReference>
<dbReference type="PANTHER" id="PTHR40254">
    <property type="entry name" value="BLR0577 PROTEIN"/>
    <property type="match status" value="1"/>
</dbReference>
<evidence type="ECO:0000313" key="3">
    <source>
        <dbReference type="Proteomes" id="UP001055460"/>
    </source>
</evidence>
<keyword evidence="2" id="KW-0614">Plasmid</keyword>
<dbReference type="InterPro" id="IPR052189">
    <property type="entry name" value="L-asp_N-monooxygenase_NS-form"/>
</dbReference>
<reference evidence="2" key="1">
    <citation type="submission" date="2022-06" db="EMBL/GenBank/DDBJ databases">
        <title>Physiological and biochemical characterization and genomic elucidation of a strain of the genus Ensifer adhaerens M8 that combines arsenic oxidation and chromium reduction.</title>
        <authorList>
            <person name="Li X."/>
            <person name="Yu c."/>
        </authorList>
    </citation>
    <scope>NUCLEOTIDE SEQUENCE</scope>
    <source>
        <strain evidence="2">M8</strain>
        <plasmid evidence="2">pA</plasmid>
    </source>
</reference>
<evidence type="ECO:0000313" key="2">
    <source>
        <dbReference type="EMBL" id="USJ26761.1"/>
    </source>
</evidence>
<evidence type="ECO:0000259" key="1">
    <source>
        <dbReference type="Pfam" id="PF13454"/>
    </source>
</evidence>
<geneLocation type="plasmid" evidence="2 3">
    <name>pA</name>
</geneLocation>
<sequence length="493" mass="53299">MTAVRRPVIAIVGGGFTGAVVAANLARHAASDGAAIVVFEPRDRLGAGLAYDSGNPAHRTNVPAARMSLVPDDPDDFLNWLAAHGEPRGDPDARAADGHLYVRRAVFGRYVGAFVAPFVRSGKVVHRRERIARIERRGARWKLTSDAGTELLADIVVIATTHPSPCAPKRVAQALEGHPRFVADTTVAGSLTCLRPDDHVLVLGNGLTAADVIASLRLADHRGSIVALSRRGLRSRGHAGRAQEPFGDFVGTPARTALELLRRVRLAVRQAAQAGLSWHAVFDALRSQGGQVWRALPVAERRRLVQRLRPFWDAHRFRVAPQIDDAIRQAIETGQLRVLGASIEGVERYGQVIAVDIRHRQTRIRERLLFDACVVTTGPAHTGILSSQDWLADLASKGWLRLDSVGLGLACDEASRAIGTSGVAERSLIVAGPLARGTFGELMGLPQVNDHAIFIADEIAEMLARPDRVATRRRSASSVRQRLVTTLDGAARR</sequence>
<dbReference type="SUPFAM" id="SSF51905">
    <property type="entry name" value="FAD/NAD(P)-binding domain"/>
    <property type="match status" value="1"/>
</dbReference>
<dbReference type="AlphaFoldDB" id="A0A9Q8YDY0"/>
<dbReference type="InterPro" id="IPR038732">
    <property type="entry name" value="HpyO/CreE_NAD-binding"/>
</dbReference>
<dbReference type="EMBL" id="CP098808">
    <property type="protein sequence ID" value="USJ26761.1"/>
    <property type="molecule type" value="Genomic_DNA"/>
</dbReference>
<feature type="domain" description="FAD-dependent urate hydroxylase HpyO/Asp monooxygenase CreE-like FAD/NAD(P)-binding" evidence="1">
    <location>
        <begin position="10"/>
        <end position="162"/>
    </location>
</feature>
<organism evidence="2 3">
    <name type="scientific">Ensifer adhaerens</name>
    <name type="common">Sinorhizobium morelense</name>
    <dbReference type="NCBI Taxonomy" id="106592"/>
    <lineage>
        <taxon>Bacteria</taxon>
        <taxon>Pseudomonadati</taxon>
        <taxon>Pseudomonadota</taxon>
        <taxon>Alphaproteobacteria</taxon>
        <taxon>Hyphomicrobiales</taxon>
        <taxon>Rhizobiaceae</taxon>
        <taxon>Sinorhizobium/Ensifer group</taxon>
        <taxon>Ensifer</taxon>
    </lineage>
</organism>
<dbReference type="RefSeq" id="WP_060582211.1">
    <property type="nucleotide sequence ID" value="NZ_CAXURO020000002.1"/>
</dbReference>
<dbReference type="Proteomes" id="UP001055460">
    <property type="component" value="Plasmid pA"/>
</dbReference>
<dbReference type="Gene3D" id="3.50.50.60">
    <property type="entry name" value="FAD/NAD(P)-binding domain"/>
    <property type="match status" value="1"/>
</dbReference>
<name>A0A9Q8YDY0_ENSAD</name>
<proteinExistence type="predicted"/>
<protein>
    <submittedName>
        <fullName evidence="2">FAD/NAD(P)-binding protein</fullName>
    </submittedName>
</protein>
<dbReference type="PANTHER" id="PTHR40254:SF1">
    <property type="entry name" value="BLR0577 PROTEIN"/>
    <property type="match status" value="1"/>
</dbReference>